<evidence type="ECO:0000313" key="3">
    <source>
        <dbReference type="Proteomes" id="UP000054248"/>
    </source>
</evidence>
<sequence>MLERWADDETGDLAERVSAISLLPTSPAAAPPPTEPPRTNYSGSGPPSSAAKRGYIRVNGTPSPRAVYLRRSTAADNTFLTTIEAKRRMLVEIAAKKPPHRIKLLNTQQGTWLALKWLKTDVSIEKGDLQ</sequence>
<feature type="region of interest" description="Disordered" evidence="1">
    <location>
        <begin position="18"/>
        <end position="57"/>
    </location>
</feature>
<proteinExistence type="predicted"/>
<reference evidence="2 3" key="1">
    <citation type="submission" date="2014-04" db="EMBL/GenBank/DDBJ databases">
        <authorList>
            <consortium name="DOE Joint Genome Institute"/>
            <person name="Kuo A."/>
            <person name="Girlanda M."/>
            <person name="Perotto S."/>
            <person name="Kohler A."/>
            <person name="Nagy L.G."/>
            <person name="Floudas D."/>
            <person name="Copeland A."/>
            <person name="Barry K.W."/>
            <person name="Cichocki N."/>
            <person name="Veneault-Fourrey C."/>
            <person name="LaButti K."/>
            <person name="Lindquist E.A."/>
            <person name="Lipzen A."/>
            <person name="Lundell T."/>
            <person name="Morin E."/>
            <person name="Murat C."/>
            <person name="Sun H."/>
            <person name="Tunlid A."/>
            <person name="Henrissat B."/>
            <person name="Grigoriev I.V."/>
            <person name="Hibbett D.S."/>
            <person name="Martin F."/>
            <person name="Nordberg H.P."/>
            <person name="Cantor M.N."/>
            <person name="Hua S.X."/>
        </authorList>
    </citation>
    <scope>NUCLEOTIDE SEQUENCE [LARGE SCALE GENOMIC DNA]</scope>
    <source>
        <strain evidence="2 3">MUT 4182</strain>
    </source>
</reference>
<reference evidence="3" key="2">
    <citation type="submission" date="2015-01" db="EMBL/GenBank/DDBJ databases">
        <title>Evolutionary Origins and Diversification of the Mycorrhizal Mutualists.</title>
        <authorList>
            <consortium name="DOE Joint Genome Institute"/>
            <consortium name="Mycorrhizal Genomics Consortium"/>
            <person name="Kohler A."/>
            <person name="Kuo A."/>
            <person name="Nagy L.G."/>
            <person name="Floudas D."/>
            <person name="Copeland A."/>
            <person name="Barry K.W."/>
            <person name="Cichocki N."/>
            <person name="Veneault-Fourrey C."/>
            <person name="LaButti K."/>
            <person name="Lindquist E.A."/>
            <person name="Lipzen A."/>
            <person name="Lundell T."/>
            <person name="Morin E."/>
            <person name="Murat C."/>
            <person name="Riley R."/>
            <person name="Ohm R."/>
            <person name="Sun H."/>
            <person name="Tunlid A."/>
            <person name="Henrissat B."/>
            <person name="Grigoriev I.V."/>
            <person name="Hibbett D.S."/>
            <person name="Martin F."/>
        </authorList>
    </citation>
    <scope>NUCLEOTIDE SEQUENCE [LARGE SCALE GENOMIC DNA]</scope>
    <source>
        <strain evidence="3">MUT 4182</strain>
    </source>
</reference>
<gene>
    <name evidence="2" type="ORF">M407DRAFT_28134</name>
</gene>
<dbReference type="Proteomes" id="UP000054248">
    <property type="component" value="Unassembled WGS sequence"/>
</dbReference>
<accession>A0A0C3QCM5</accession>
<keyword evidence="3" id="KW-1185">Reference proteome</keyword>
<dbReference type="EMBL" id="KN823112">
    <property type="protein sequence ID" value="KIO22339.1"/>
    <property type="molecule type" value="Genomic_DNA"/>
</dbReference>
<evidence type="ECO:0000256" key="1">
    <source>
        <dbReference type="SAM" id="MobiDB-lite"/>
    </source>
</evidence>
<name>A0A0C3QCM5_9AGAM</name>
<protein>
    <submittedName>
        <fullName evidence="2">Uncharacterized protein</fullName>
    </submittedName>
</protein>
<organism evidence="2 3">
    <name type="scientific">Tulasnella calospora MUT 4182</name>
    <dbReference type="NCBI Taxonomy" id="1051891"/>
    <lineage>
        <taxon>Eukaryota</taxon>
        <taxon>Fungi</taxon>
        <taxon>Dikarya</taxon>
        <taxon>Basidiomycota</taxon>
        <taxon>Agaricomycotina</taxon>
        <taxon>Agaricomycetes</taxon>
        <taxon>Cantharellales</taxon>
        <taxon>Tulasnellaceae</taxon>
        <taxon>Tulasnella</taxon>
    </lineage>
</organism>
<dbReference type="HOGENOM" id="CLU_1939651_0_0_1"/>
<dbReference type="OrthoDB" id="10516071at2759"/>
<evidence type="ECO:0000313" key="2">
    <source>
        <dbReference type="EMBL" id="KIO22339.1"/>
    </source>
</evidence>
<dbReference type="AlphaFoldDB" id="A0A0C3QCM5"/>